<sequence>MSEESILIVGAGIFGVSTAYHLACSSSNPSRITLLDRGAPPSTSAASTDINKIIRADYSNPLYMSLGFEAIEAWKSLPFFQDAGVYNQSGWIAMDEKDSDLPHRIRKNFSESGRDDVIVDMTEEEVKSRWGGLLQRTDCSPFGSYYFNPSAGWADAGKALAIMANEAAKMGVKYVIGEAQRVVREEGGMHAIETDTGAVFKADKILLATGAWTSQLMSSVEDELELPDEERVENQASAAGVCVAHFQLSEAEKEAYSQLPVFVYGGQGEVIPPTDSGILKFTFATSVKNIISTASDHEISVPVSDQTNAPPGLQEDSINLIRPRLPQVLDGGRKPDYYRLCWDSITPDQQPLITRHPNPSLANLYFAVGGSFHCYKFLPTIGKYVANVLSGVSNGPQKDQAWAWKPAHESKRGVHEKLVPTRVFRELVRANIHDGEDSDEESAYYISMIGTYEYEPSRIFRTNLNGLENELEFAAWDDGFIVHNAYFMMLHEMGMSDRHMTTMGREMSLRMEMRMYISNGTVINWGDCYYGGAGPFQGHRWMALDGYEWLVTNPDSEPHFSELLEEARRDSPEEIDAKLWDEAKDYEYVDRFWRFPVELRHKILHLLQYESLFDVLRASPAFCMASTSLPNKYWILAEIEDPIDYKSLAARLIKVTATSDDRNGRWGEYLGLQNRRRIMMCIDRILDDIEDSVASQDNHEGASTQILGLPSFRAVTFLCDLSIAKKNTDIYIRPVIDNLPSAKNVKVYFGTHGGMVGIEFLLEGDKSGRLVGHQTNWLQIVSFPKDMVINGFVISLGPMREFHTNYMIHGLAILTDGNYHRPYARFGRWTSNDIVHILCARTIETLVGLSAQYTEDHISQFGIIVADLAAGSSGFVWDMGGDLLATTRWIGNWPSPDNEPARLMPSLRQLNIRRTQTVVQFLDFRSRVIDCIMAFFPFGKGKAIGGFLFKFSDGTRQLVGKAKNDGSISRFASNVITFNPSNEQRITGVAINCTDKRLGSSEPCGVNSIVFITEPRWKNMVLGYRRFQSPGGYELLKNPYEYYDKERIMVGMQFLFEQGRSHALVSGESFTKQSTK</sequence>
<dbReference type="Gene3D" id="3.50.50.60">
    <property type="entry name" value="FAD/NAD(P)-binding domain"/>
    <property type="match status" value="1"/>
</dbReference>
<dbReference type="SUPFAM" id="SSF51905">
    <property type="entry name" value="FAD/NAD(P)-binding domain"/>
    <property type="match status" value="1"/>
</dbReference>
<dbReference type="Proteomes" id="UP000033540">
    <property type="component" value="Unassembled WGS sequence"/>
</dbReference>
<protein>
    <submittedName>
        <fullName evidence="7">FAD dependent oxidoreductase</fullName>
    </submittedName>
</protein>
<dbReference type="STRING" id="1403190.A0A0F0I4Z6"/>
<gene>
    <name evidence="7" type="ORF">P875_00095597</name>
</gene>
<dbReference type="InterPro" id="IPR045170">
    <property type="entry name" value="MTOX"/>
</dbReference>
<dbReference type="Gene3D" id="3.30.9.10">
    <property type="entry name" value="D-Amino Acid Oxidase, subunit A, domain 2"/>
    <property type="match status" value="1"/>
</dbReference>
<keyword evidence="5" id="KW-0560">Oxidoreductase</keyword>
<dbReference type="GO" id="GO:0051698">
    <property type="term" value="F:saccharopine oxidase activity"/>
    <property type="evidence" value="ECO:0007669"/>
    <property type="project" value="TreeGrafter"/>
</dbReference>
<dbReference type="PANTHER" id="PTHR10961:SF37">
    <property type="entry name" value="FAD DEPENDENT OXIDOREDUCTASE DOMAIN-CONTAINING PROTEIN"/>
    <property type="match status" value="1"/>
</dbReference>
<feature type="domain" description="FAD dependent oxidoreductase" evidence="6">
    <location>
        <begin position="6"/>
        <end position="387"/>
    </location>
</feature>
<comment type="cofactor">
    <cofactor evidence="1">
        <name>FAD</name>
        <dbReference type="ChEBI" id="CHEBI:57692"/>
    </cofactor>
</comment>
<dbReference type="GO" id="GO:0008115">
    <property type="term" value="F:sarcosine oxidase activity"/>
    <property type="evidence" value="ECO:0007669"/>
    <property type="project" value="TreeGrafter"/>
</dbReference>
<evidence type="ECO:0000313" key="7">
    <source>
        <dbReference type="EMBL" id="KJK62251.1"/>
    </source>
</evidence>
<name>A0A0F0I4Z6_ASPPU</name>
<evidence type="ECO:0000256" key="3">
    <source>
        <dbReference type="ARBA" id="ARBA00022630"/>
    </source>
</evidence>
<dbReference type="InterPro" id="IPR006076">
    <property type="entry name" value="FAD-dep_OxRdtase"/>
</dbReference>
<dbReference type="EMBL" id="JZEE01000627">
    <property type="protein sequence ID" value="KJK62251.1"/>
    <property type="molecule type" value="Genomic_DNA"/>
</dbReference>
<evidence type="ECO:0000256" key="2">
    <source>
        <dbReference type="ARBA" id="ARBA00010989"/>
    </source>
</evidence>
<reference evidence="7 8" key="1">
    <citation type="submission" date="2015-02" db="EMBL/GenBank/DDBJ databases">
        <title>Draft genome sequence of Aspergillus parasiticus SU-1.</title>
        <authorList>
            <person name="Yu J."/>
            <person name="Fedorova N."/>
            <person name="Yin Y."/>
            <person name="Losada L."/>
            <person name="Zafar N."/>
            <person name="Taujale R."/>
            <person name="Ehrlich K.C."/>
            <person name="Bhatnagar D."/>
            <person name="Cleveland T.E."/>
            <person name="Bennett J.W."/>
            <person name="Nierman W.C."/>
        </authorList>
    </citation>
    <scope>NUCLEOTIDE SEQUENCE [LARGE SCALE GENOMIC DNA]</scope>
    <source>
        <strain evidence="8">ATCC 56775 / NRRL 5862 / SRRC 143 / SU-1</strain>
    </source>
</reference>
<comment type="similarity">
    <text evidence="2">Belongs to the MSOX/MTOX family.</text>
</comment>
<dbReference type="Pfam" id="PF01266">
    <property type="entry name" value="DAO"/>
    <property type="match status" value="1"/>
</dbReference>
<comment type="caution">
    <text evidence="7">The sequence shown here is derived from an EMBL/GenBank/DDBJ whole genome shotgun (WGS) entry which is preliminary data.</text>
</comment>
<organism evidence="7 8">
    <name type="scientific">Aspergillus parasiticus (strain ATCC 56775 / NRRL 5862 / SRRC 143 / SU-1)</name>
    <dbReference type="NCBI Taxonomy" id="1403190"/>
    <lineage>
        <taxon>Eukaryota</taxon>
        <taxon>Fungi</taxon>
        <taxon>Dikarya</taxon>
        <taxon>Ascomycota</taxon>
        <taxon>Pezizomycotina</taxon>
        <taxon>Eurotiomycetes</taxon>
        <taxon>Eurotiomycetidae</taxon>
        <taxon>Eurotiales</taxon>
        <taxon>Aspergillaceae</taxon>
        <taxon>Aspergillus</taxon>
        <taxon>Aspergillus subgen. Circumdati</taxon>
    </lineage>
</organism>
<evidence type="ECO:0000256" key="5">
    <source>
        <dbReference type="ARBA" id="ARBA00023002"/>
    </source>
</evidence>
<dbReference type="PANTHER" id="PTHR10961">
    <property type="entry name" value="PEROXISOMAL SARCOSINE OXIDASE"/>
    <property type="match status" value="1"/>
</dbReference>
<accession>A0A0F0I4Z6</accession>
<dbReference type="GO" id="GO:0050660">
    <property type="term" value="F:flavin adenine dinucleotide binding"/>
    <property type="evidence" value="ECO:0007669"/>
    <property type="project" value="InterPro"/>
</dbReference>
<evidence type="ECO:0000259" key="6">
    <source>
        <dbReference type="Pfam" id="PF01266"/>
    </source>
</evidence>
<evidence type="ECO:0000256" key="4">
    <source>
        <dbReference type="ARBA" id="ARBA00022827"/>
    </source>
</evidence>
<proteinExistence type="inferred from homology"/>
<dbReference type="AlphaFoldDB" id="A0A0F0I4Z6"/>
<keyword evidence="4" id="KW-0274">FAD</keyword>
<evidence type="ECO:0000256" key="1">
    <source>
        <dbReference type="ARBA" id="ARBA00001974"/>
    </source>
</evidence>
<dbReference type="InterPro" id="IPR036188">
    <property type="entry name" value="FAD/NAD-bd_sf"/>
</dbReference>
<evidence type="ECO:0000313" key="8">
    <source>
        <dbReference type="Proteomes" id="UP000033540"/>
    </source>
</evidence>
<dbReference type="OrthoDB" id="2219495at2759"/>
<keyword evidence="3" id="KW-0285">Flavoprotein</keyword>